<proteinExistence type="predicted"/>
<keyword evidence="1" id="KW-1133">Transmembrane helix</keyword>
<sequence>MKGRKKRSAFEVEIRRETHLNKQEGIKRSIYLISLCFLSHCSGKVIPNWIFFVLKDKDKTKRSKTTVTKTQKFIKTEVYNLQE</sequence>
<evidence type="ECO:0000313" key="2">
    <source>
        <dbReference type="EMBL" id="EOA37245.1"/>
    </source>
</evidence>
<organism evidence="2 3">
    <name type="scientific">Capsella rubella</name>
    <dbReference type="NCBI Taxonomy" id="81985"/>
    <lineage>
        <taxon>Eukaryota</taxon>
        <taxon>Viridiplantae</taxon>
        <taxon>Streptophyta</taxon>
        <taxon>Embryophyta</taxon>
        <taxon>Tracheophyta</taxon>
        <taxon>Spermatophyta</taxon>
        <taxon>Magnoliopsida</taxon>
        <taxon>eudicotyledons</taxon>
        <taxon>Gunneridae</taxon>
        <taxon>Pentapetalae</taxon>
        <taxon>rosids</taxon>
        <taxon>malvids</taxon>
        <taxon>Brassicales</taxon>
        <taxon>Brassicaceae</taxon>
        <taxon>Camelineae</taxon>
        <taxon>Capsella</taxon>
    </lineage>
</organism>
<evidence type="ECO:0000313" key="3">
    <source>
        <dbReference type="Proteomes" id="UP000029121"/>
    </source>
</evidence>
<keyword evidence="1" id="KW-0812">Transmembrane</keyword>
<name>R0IFX8_9BRAS</name>
<feature type="transmembrane region" description="Helical" evidence="1">
    <location>
        <begin position="30"/>
        <end position="54"/>
    </location>
</feature>
<dbReference type="Proteomes" id="UP000029121">
    <property type="component" value="Unassembled WGS sequence"/>
</dbReference>
<dbReference type="AlphaFoldDB" id="R0IFX8"/>
<gene>
    <name evidence="2" type="ORF">CARUB_v10010779mg</name>
</gene>
<accession>R0IFX8</accession>
<protein>
    <submittedName>
        <fullName evidence="2">Uncharacterized protein</fullName>
    </submittedName>
</protein>
<reference evidence="3" key="1">
    <citation type="journal article" date="2013" name="Nat. Genet.">
        <title>The Capsella rubella genome and the genomic consequences of rapid mating system evolution.</title>
        <authorList>
            <person name="Slotte T."/>
            <person name="Hazzouri K.M."/>
            <person name="Agren J.A."/>
            <person name="Koenig D."/>
            <person name="Maumus F."/>
            <person name="Guo Y.L."/>
            <person name="Steige K."/>
            <person name="Platts A.E."/>
            <person name="Escobar J.S."/>
            <person name="Newman L.K."/>
            <person name="Wang W."/>
            <person name="Mandakova T."/>
            <person name="Vello E."/>
            <person name="Smith L.M."/>
            <person name="Henz S.R."/>
            <person name="Steffen J."/>
            <person name="Takuno S."/>
            <person name="Brandvain Y."/>
            <person name="Coop G."/>
            <person name="Andolfatto P."/>
            <person name="Hu T.T."/>
            <person name="Blanchette M."/>
            <person name="Clark R.M."/>
            <person name="Quesneville H."/>
            <person name="Nordborg M."/>
            <person name="Gaut B.S."/>
            <person name="Lysak M.A."/>
            <person name="Jenkins J."/>
            <person name="Grimwood J."/>
            <person name="Chapman J."/>
            <person name="Prochnik S."/>
            <person name="Shu S."/>
            <person name="Rokhsar D."/>
            <person name="Schmutz J."/>
            <person name="Weigel D."/>
            <person name="Wright S.I."/>
        </authorList>
    </citation>
    <scope>NUCLEOTIDE SEQUENCE [LARGE SCALE GENOMIC DNA]</scope>
    <source>
        <strain evidence="3">cv. Monte Gargano</strain>
    </source>
</reference>
<keyword evidence="1" id="KW-0472">Membrane</keyword>
<evidence type="ECO:0000256" key="1">
    <source>
        <dbReference type="SAM" id="Phobius"/>
    </source>
</evidence>
<keyword evidence="3" id="KW-1185">Reference proteome</keyword>
<dbReference type="EMBL" id="KB870805">
    <property type="protein sequence ID" value="EOA37245.1"/>
    <property type="molecule type" value="Genomic_DNA"/>
</dbReference>